<evidence type="ECO:0000313" key="2">
    <source>
        <dbReference type="EMBL" id="MCZ8405407.1"/>
    </source>
</evidence>
<proteinExistence type="predicted"/>
<dbReference type="Proteomes" id="UP001141992">
    <property type="component" value="Unassembled WGS sequence"/>
</dbReference>
<dbReference type="EMBL" id="JAPZVI010000039">
    <property type="protein sequence ID" value="MCZ8405407.1"/>
    <property type="molecule type" value="Genomic_DNA"/>
</dbReference>
<evidence type="ECO:0000313" key="3">
    <source>
        <dbReference type="Proteomes" id="UP001141992"/>
    </source>
</evidence>
<accession>A0A9X3R716</accession>
<feature type="signal peptide" evidence="1">
    <location>
        <begin position="1"/>
        <end position="23"/>
    </location>
</feature>
<protein>
    <recommendedName>
        <fullName evidence="4">Fimbrial-type adhesion domain-containing protein</fullName>
    </recommendedName>
</protein>
<sequence>MIKRKTGAFLAWRAALAAVCAVAGLLGPAGHALGQEVTSGCQFNRNPSQGFDPTRTGADSYLTTFTPLQINLDKTIPVGEVVYETSFPVIPWVCITNIPDRLPYMGSGGYMQTMIKDLASAGLKLVLQINNYPEWTPSSSTTDNRLVLSDVTYAAKSPSDPTMTASGILHGKLKLVMVTPPNKPTRAYIPAMGNLVVLSSGVSTMNVISIGSNSSTTIALIPKCIAKISTPGPINLGKAYAVNHLPLPPPVDFTITADYDESCDGGFRIVDLGNLVVPLQLRFQPEGNQELTPGNQEILLKNNDGTPNGFALGINELGVHPVIFNQWQDSHQPSLTTSKRPLPLRYSAQLTKSGTPLITGEFSQQVTVQVTFR</sequence>
<comment type="caution">
    <text evidence="2">The sequence shown here is derived from an EMBL/GenBank/DDBJ whole genome shotgun (WGS) entry which is preliminary data.</text>
</comment>
<organism evidence="2 3">
    <name type="scientific">Alcaligenes xylosoxydans xylosoxydans</name>
    <name type="common">Achromobacter xylosoxidans</name>
    <dbReference type="NCBI Taxonomy" id="85698"/>
    <lineage>
        <taxon>Bacteria</taxon>
        <taxon>Pseudomonadati</taxon>
        <taxon>Pseudomonadota</taxon>
        <taxon>Betaproteobacteria</taxon>
        <taxon>Burkholderiales</taxon>
        <taxon>Alcaligenaceae</taxon>
        <taxon>Achromobacter</taxon>
    </lineage>
</organism>
<dbReference type="AlphaFoldDB" id="A0A9X3R716"/>
<reference evidence="2" key="1">
    <citation type="submission" date="2022-12" db="EMBL/GenBank/DDBJ databases">
        <authorList>
            <person name="Voronina O.L."/>
            <person name="Kunda M.S."/>
            <person name="Ryzhova N."/>
            <person name="Aksenova E.I."/>
        </authorList>
    </citation>
    <scope>NUCLEOTIDE SEQUENCE</scope>
    <source>
        <strain evidence="2">SCCH136:Ach223948</strain>
    </source>
</reference>
<dbReference type="RefSeq" id="WP_054438127.1">
    <property type="nucleotide sequence ID" value="NZ_CYTI01000004.1"/>
</dbReference>
<evidence type="ECO:0000256" key="1">
    <source>
        <dbReference type="SAM" id="SignalP"/>
    </source>
</evidence>
<evidence type="ECO:0008006" key="4">
    <source>
        <dbReference type="Google" id="ProtNLM"/>
    </source>
</evidence>
<keyword evidence="1" id="KW-0732">Signal</keyword>
<feature type="chain" id="PRO_5040900767" description="Fimbrial-type adhesion domain-containing protein" evidence="1">
    <location>
        <begin position="24"/>
        <end position="373"/>
    </location>
</feature>
<gene>
    <name evidence="2" type="ORF">O9570_28440</name>
</gene>
<name>A0A9X3R716_ALCXX</name>